<dbReference type="Proteomes" id="UP000238479">
    <property type="component" value="Chromosome 2"/>
</dbReference>
<keyword evidence="5 14" id="KW-0808">Transferase</keyword>
<dbReference type="GO" id="GO:0004550">
    <property type="term" value="F:nucleoside diphosphate kinase activity"/>
    <property type="evidence" value="ECO:0007669"/>
    <property type="project" value="UniProtKB-EC"/>
</dbReference>
<feature type="active site" description="Pros-phosphohistidine intermediate" evidence="12">
    <location>
        <position position="147"/>
    </location>
</feature>
<accession>A0A2P6RYW3</accession>
<keyword evidence="15" id="KW-0732">Signal</keyword>
<dbReference type="SUPFAM" id="SSF54919">
    <property type="entry name" value="Nucleoside diphosphate kinase, NDK"/>
    <property type="match status" value="1"/>
</dbReference>
<evidence type="ECO:0000313" key="18">
    <source>
        <dbReference type="Proteomes" id="UP000238479"/>
    </source>
</evidence>
<dbReference type="STRING" id="74649.A0A2P6RYW3"/>
<dbReference type="AlphaFoldDB" id="A0A2P6RYW3"/>
<dbReference type="InterPro" id="IPR034907">
    <property type="entry name" value="NDK-like_dom"/>
</dbReference>
<keyword evidence="9 14" id="KW-0067">ATP-binding</keyword>
<feature type="domain" description="Nucleoside diphosphate kinase-like" evidence="16">
    <location>
        <begin position="30"/>
        <end position="170"/>
    </location>
</feature>
<dbReference type="EC" id="2.7.4.6" evidence="14"/>
<evidence type="ECO:0000256" key="9">
    <source>
        <dbReference type="ARBA" id="ARBA00022840"/>
    </source>
</evidence>
<dbReference type="SMART" id="SM00562">
    <property type="entry name" value="NDK"/>
    <property type="match status" value="1"/>
</dbReference>
<dbReference type="GO" id="GO:0006228">
    <property type="term" value="P:UTP biosynthetic process"/>
    <property type="evidence" value="ECO:0007669"/>
    <property type="project" value="InterPro"/>
</dbReference>
<evidence type="ECO:0000256" key="4">
    <source>
        <dbReference type="ARBA" id="ARBA00022490"/>
    </source>
</evidence>
<evidence type="ECO:0000256" key="11">
    <source>
        <dbReference type="ARBA" id="ARBA00023080"/>
    </source>
</evidence>
<dbReference type="OMA" id="HNAISYW"/>
<keyword evidence="18" id="KW-1185">Reference proteome</keyword>
<feature type="binding site" evidence="12">
    <location>
        <position position="120"/>
    </location>
    <ligand>
        <name>ATP</name>
        <dbReference type="ChEBI" id="CHEBI:30616"/>
    </ligand>
</feature>
<dbReference type="InterPro" id="IPR023005">
    <property type="entry name" value="Nucleoside_diP_kinase_AS"/>
</dbReference>
<keyword evidence="6" id="KW-0479">Metal-binding</keyword>
<comment type="caution">
    <text evidence="17">The sequence shown here is derived from an EMBL/GenBank/DDBJ whole genome shotgun (WGS) entry which is preliminary data.</text>
</comment>
<keyword evidence="8 14" id="KW-0418">Kinase</keyword>
<keyword evidence="4" id="KW-0963">Cytoplasm</keyword>
<keyword evidence="11" id="KW-0546">Nucleotide metabolism</keyword>
<comment type="catalytic activity">
    <reaction evidence="2">
        <text>a ribonucleoside 5'-diphosphate + ATP = a ribonucleoside 5'-triphosphate + ADP</text>
        <dbReference type="Rhea" id="RHEA:18113"/>
        <dbReference type="ChEBI" id="CHEBI:30616"/>
        <dbReference type="ChEBI" id="CHEBI:57930"/>
        <dbReference type="ChEBI" id="CHEBI:61557"/>
        <dbReference type="ChEBI" id="CHEBI:456216"/>
        <dbReference type="EC" id="2.7.4.6"/>
    </reaction>
</comment>
<evidence type="ECO:0000259" key="16">
    <source>
        <dbReference type="SMART" id="SM00562"/>
    </source>
</evidence>
<keyword evidence="10" id="KW-0460">Magnesium</keyword>
<dbReference type="GO" id="GO:0006183">
    <property type="term" value="P:GTP biosynthetic process"/>
    <property type="evidence" value="ECO:0007669"/>
    <property type="project" value="InterPro"/>
</dbReference>
<evidence type="ECO:0000313" key="17">
    <source>
        <dbReference type="EMBL" id="PRQ51600.1"/>
    </source>
</evidence>
<dbReference type="GO" id="GO:0006241">
    <property type="term" value="P:CTP biosynthetic process"/>
    <property type="evidence" value="ECO:0007669"/>
    <property type="project" value="InterPro"/>
</dbReference>
<dbReference type="OrthoDB" id="2162449at2759"/>
<evidence type="ECO:0000256" key="13">
    <source>
        <dbReference type="RuleBase" id="RU004011"/>
    </source>
</evidence>
<feature type="binding site" evidence="12">
    <location>
        <position position="114"/>
    </location>
    <ligand>
        <name>ATP</name>
        <dbReference type="ChEBI" id="CHEBI:30616"/>
    </ligand>
</feature>
<dbReference type="PANTHER" id="PTHR46161">
    <property type="entry name" value="NUCLEOSIDE DIPHOSPHATE KINASE"/>
    <property type="match status" value="1"/>
</dbReference>
<name>A0A2P6RYW3_ROSCH</name>
<evidence type="ECO:0000256" key="2">
    <source>
        <dbReference type="ARBA" id="ARBA00000937"/>
    </source>
</evidence>
<dbReference type="InterPro" id="IPR036850">
    <property type="entry name" value="NDK-like_dom_sf"/>
</dbReference>
<feature type="chain" id="PRO_5015119622" description="Nucleoside diphosphate kinase" evidence="15">
    <location>
        <begin position="25"/>
        <end position="178"/>
    </location>
</feature>
<feature type="binding site" evidence="12">
    <location>
        <position position="134"/>
    </location>
    <ligand>
        <name>ATP</name>
        <dbReference type="ChEBI" id="CHEBI:30616"/>
    </ligand>
</feature>
<evidence type="ECO:0000256" key="12">
    <source>
        <dbReference type="PROSITE-ProRule" id="PRU00706"/>
    </source>
</evidence>
<dbReference type="PROSITE" id="PS51374">
    <property type="entry name" value="NDPK_LIKE"/>
    <property type="match status" value="1"/>
</dbReference>
<dbReference type="GO" id="GO:0046872">
    <property type="term" value="F:metal ion binding"/>
    <property type="evidence" value="ECO:0007669"/>
    <property type="project" value="UniProtKB-KW"/>
</dbReference>
<dbReference type="PANTHER" id="PTHR46161:SF3">
    <property type="entry name" value="NUCLEOSIDE DIPHOSPHATE KINASE DDB_G0292928-RELATED"/>
    <property type="match status" value="1"/>
</dbReference>
<evidence type="ECO:0000256" key="6">
    <source>
        <dbReference type="ARBA" id="ARBA00022723"/>
    </source>
</evidence>
<evidence type="ECO:0000256" key="7">
    <source>
        <dbReference type="ARBA" id="ARBA00022741"/>
    </source>
</evidence>
<gene>
    <name evidence="17" type="ORF">RchiOBHm_Chr2g0146231</name>
</gene>
<organism evidence="17 18">
    <name type="scientific">Rosa chinensis</name>
    <name type="common">China rose</name>
    <dbReference type="NCBI Taxonomy" id="74649"/>
    <lineage>
        <taxon>Eukaryota</taxon>
        <taxon>Viridiplantae</taxon>
        <taxon>Streptophyta</taxon>
        <taxon>Embryophyta</taxon>
        <taxon>Tracheophyta</taxon>
        <taxon>Spermatophyta</taxon>
        <taxon>Magnoliopsida</taxon>
        <taxon>eudicotyledons</taxon>
        <taxon>Gunneridae</taxon>
        <taxon>Pentapetalae</taxon>
        <taxon>rosids</taxon>
        <taxon>fabids</taxon>
        <taxon>Rosales</taxon>
        <taxon>Rosaceae</taxon>
        <taxon>Rosoideae</taxon>
        <taxon>Rosoideae incertae sedis</taxon>
        <taxon>Rosa</taxon>
    </lineage>
</organism>
<keyword evidence="7 14" id="KW-0547">Nucleotide-binding</keyword>
<dbReference type="PROSITE" id="PS00469">
    <property type="entry name" value="NDPK"/>
    <property type="match status" value="1"/>
</dbReference>
<sequence>MTLPRVSFFFIVVVVVSFSLICRCDGITEKEKTLAIIKPDGMSGNYSEKIKNAILDSGFTILKEMTIQLDEDAAMGFYAEHSSRSFFSSLVKYMTSGPVLILVLEKENAVADWRALIGPTDASAAKITHPHSIRAMCGVTIEKNCVHGSDSLQSARQEIAFFFEEKSSGRVVTEHDEL</sequence>
<feature type="binding site" evidence="12">
    <location>
        <position position="86"/>
    </location>
    <ligand>
        <name>ATP</name>
        <dbReference type="ChEBI" id="CHEBI:30616"/>
    </ligand>
</feature>
<evidence type="ECO:0000256" key="15">
    <source>
        <dbReference type="SAM" id="SignalP"/>
    </source>
</evidence>
<reference evidence="17 18" key="1">
    <citation type="journal article" date="2018" name="Nat. Genet.">
        <title>The Rosa genome provides new insights in the design of modern roses.</title>
        <authorList>
            <person name="Bendahmane M."/>
        </authorList>
    </citation>
    <scope>NUCLEOTIDE SEQUENCE [LARGE SCALE GENOMIC DNA]</scope>
    <source>
        <strain evidence="18">cv. Old Blush</strain>
    </source>
</reference>
<evidence type="ECO:0000256" key="5">
    <source>
        <dbReference type="ARBA" id="ARBA00022679"/>
    </source>
</evidence>
<feature type="signal peptide" evidence="15">
    <location>
        <begin position="1"/>
        <end position="24"/>
    </location>
</feature>
<feature type="binding site" evidence="12">
    <location>
        <position position="38"/>
    </location>
    <ligand>
        <name>ATP</name>
        <dbReference type="ChEBI" id="CHEBI:30616"/>
    </ligand>
</feature>
<dbReference type="InterPro" id="IPR001564">
    <property type="entry name" value="Nucleoside_diP_kinase"/>
</dbReference>
<protein>
    <recommendedName>
        <fullName evidence="14">Nucleoside diphosphate kinase</fullName>
        <ecNumber evidence="14">2.7.4.6</ecNumber>
    </recommendedName>
</protein>
<dbReference type="Gramene" id="PRQ51600">
    <property type="protein sequence ID" value="PRQ51600"/>
    <property type="gene ID" value="RchiOBHm_Chr2g0146231"/>
</dbReference>
<dbReference type="GO" id="GO:0005524">
    <property type="term" value="F:ATP binding"/>
    <property type="evidence" value="ECO:0007669"/>
    <property type="project" value="UniProtKB-KW"/>
</dbReference>
<evidence type="ECO:0000256" key="10">
    <source>
        <dbReference type="ARBA" id="ARBA00022842"/>
    </source>
</evidence>
<dbReference type="Pfam" id="PF00334">
    <property type="entry name" value="NDK"/>
    <property type="match status" value="1"/>
</dbReference>
<evidence type="ECO:0000256" key="3">
    <source>
        <dbReference type="ARBA" id="ARBA00008142"/>
    </source>
</evidence>
<dbReference type="Gene3D" id="3.30.70.141">
    <property type="entry name" value="Nucleoside diphosphate kinase-like domain"/>
    <property type="match status" value="1"/>
</dbReference>
<comment type="similarity">
    <text evidence="3 12 13">Belongs to the NDK family.</text>
</comment>
<feature type="binding site" evidence="12">
    <location>
        <position position="144"/>
    </location>
    <ligand>
        <name>ATP</name>
        <dbReference type="ChEBI" id="CHEBI:30616"/>
    </ligand>
</feature>
<evidence type="ECO:0000256" key="8">
    <source>
        <dbReference type="ARBA" id="ARBA00022777"/>
    </source>
</evidence>
<comment type="catalytic activity">
    <reaction evidence="1 14">
        <text>a 2'-deoxyribonucleoside 5'-diphosphate + ATP = a 2'-deoxyribonucleoside 5'-triphosphate + ADP</text>
        <dbReference type="Rhea" id="RHEA:44640"/>
        <dbReference type="ChEBI" id="CHEBI:30616"/>
        <dbReference type="ChEBI" id="CHEBI:61560"/>
        <dbReference type="ChEBI" id="CHEBI:73316"/>
        <dbReference type="ChEBI" id="CHEBI:456216"/>
        <dbReference type="EC" id="2.7.4.6"/>
    </reaction>
</comment>
<dbReference type="EMBL" id="PDCK01000040">
    <property type="protein sequence ID" value="PRQ51600.1"/>
    <property type="molecule type" value="Genomic_DNA"/>
</dbReference>
<dbReference type="PRINTS" id="PR01243">
    <property type="entry name" value="NUCDPKINASE"/>
</dbReference>
<evidence type="ECO:0000256" key="1">
    <source>
        <dbReference type="ARBA" id="ARBA00000082"/>
    </source>
</evidence>
<proteinExistence type="inferred from homology"/>
<evidence type="ECO:0000256" key="14">
    <source>
        <dbReference type="RuleBase" id="RU004013"/>
    </source>
</evidence>